<dbReference type="GO" id="GO:0009234">
    <property type="term" value="P:menaquinone biosynthetic process"/>
    <property type="evidence" value="ECO:0007669"/>
    <property type="project" value="UniProtKB-UniRule"/>
</dbReference>
<comment type="catalytic activity">
    <reaction evidence="4">
        <text>(1R,6R)-6-hydroxy-2-succinyl-cyclohexa-2,4-diene-1-carboxylate = 2-succinylbenzoate + H2O</text>
        <dbReference type="Rhea" id="RHEA:10196"/>
        <dbReference type="ChEBI" id="CHEBI:15377"/>
        <dbReference type="ChEBI" id="CHEBI:18325"/>
        <dbReference type="ChEBI" id="CHEBI:58689"/>
        <dbReference type="EC" id="4.2.1.113"/>
    </reaction>
</comment>
<evidence type="ECO:0000313" key="7">
    <source>
        <dbReference type="Proteomes" id="UP000011532"/>
    </source>
</evidence>
<dbReference type="SMART" id="SM00922">
    <property type="entry name" value="MR_MLE"/>
    <property type="match status" value="1"/>
</dbReference>
<feature type="binding site" evidence="4">
    <location>
        <position position="213"/>
    </location>
    <ligand>
        <name>Mg(2+)</name>
        <dbReference type="ChEBI" id="CHEBI:18420"/>
    </ligand>
</feature>
<evidence type="ECO:0000256" key="3">
    <source>
        <dbReference type="ARBA" id="ARBA00023239"/>
    </source>
</evidence>
<dbReference type="EMBL" id="AOHU01000090">
    <property type="protein sequence ID" value="ELY28301.1"/>
    <property type="molecule type" value="Genomic_DNA"/>
</dbReference>
<dbReference type="PANTHER" id="PTHR48073:SF2">
    <property type="entry name" value="O-SUCCINYLBENZOATE SYNTHASE"/>
    <property type="match status" value="1"/>
</dbReference>
<feature type="domain" description="Mandelate racemase/muconate lactonizing enzyme C-terminal" evidence="5">
    <location>
        <begin position="135"/>
        <end position="234"/>
    </location>
</feature>
<dbReference type="GO" id="GO:0043748">
    <property type="term" value="F:O-succinylbenzoate synthase activity"/>
    <property type="evidence" value="ECO:0007669"/>
    <property type="project" value="UniProtKB-EC"/>
</dbReference>
<evidence type="ECO:0000256" key="4">
    <source>
        <dbReference type="HAMAP-Rule" id="MF_00470"/>
    </source>
</evidence>
<dbReference type="Gene3D" id="3.30.390.10">
    <property type="entry name" value="Enolase-like, N-terminal domain"/>
    <property type="match status" value="1"/>
</dbReference>
<keyword evidence="6" id="KW-0413">Isomerase</keyword>
<keyword evidence="3 4" id="KW-0456">Lyase</keyword>
<dbReference type="UniPathway" id="UPA01057">
    <property type="reaction ID" value="UER00165"/>
</dbReference>
<dbReference type="SUPFAM" id="SSF54826">
    <property type="entry name" value="Enolase N-terminal domain-like"/>
    <property type="match status" value="1"/>
</dbReference>
<feature type="binding site" evidence="4">
    <location>
        <position position="185"/>
    </location>
    <ligand>
        <name>Mg(2+)</name>
        <dbReference type="ChEBI" id="CHEBI:18420"/>
    </ligand>
</feature>
<protein>
    <recommendedName>
        <fullName evidence="4">o-succinylbenzoate synthase</fullName>
        <shortName evidence="4">OSB synthase</shortName>
        <shortName evidence="4">OSBS</shortName>
        <ecNumber evidence="4">4.2.1.113</ecNumber>
    </recommendedName>
    <alternativeName>
        <fullName evidence="4">4-(2'-carboxyphenyl)-4-oxybutyric acid synthase</fullName>
    </alternativeName>
    <alternativeName>
        <fullName evidence="4">o-succinylbenzoic acid synthase</fullName>
    </alternativeName>
</protein>
<feature type="active site" description="Proton donor" evidence="4">
    <location>
        <position position="156"/>
    </location>
</feature>
<comment type="cofactor">
    <cofactor evidence="4">
        <name>a divalent metal cation</name>
        <dbReference type="ChEBI" id="CHEBI:60240"/>
    </cofactor>
</comment>
<comment type="similarity">
    <text evidence="4">Belongs to the mandelate racemase/muconate lactonizing enzyme family. MenC type 1 subfamily.</text>
</comment>
<dbReference type="InterPro" id="IPR010196">
    <property type="entry name" value="OSB_synthase_MenC1"/>
</dbReference>
<evidence type="ECO:0000256" key="1">
    <source>
        <dbReference type="ARBA" id="ARBA00022723"/>
    </source>
</evidence>
<comment type="pathway">
    <text evidence="4">Quinol/quinone metabolism; menaquinone biosynthesis.</text>
</comment>
<comment type="caution">
    <text evidence="6">The sequence shown here is derived from an EMBL/GenBank/DDBJ whole genome shotgun (WGS) entry which is preliminary data.</text>
</comment>
<keyword evidence="1 4" id="KW-0479">Metal-binding</keyword>
<sequence length="354" mass="36614">MTMRLREFAVDLETPLSTAKGDIERREGLLVAVDVAGETGVGEATPLPGWTESLEDCRDALAGLTEGDAEGAAAGDPKSAIEDGALADAPAARHAVSLAVADARARAAGRPLAASLATDPHTSLPVNATLGDDDPEATVEAAETAVESGYDCLKLKVGARDPTDDVARLRAVREAVGPDVALRADANAAWDRWAADRFLDSVEELGLDLDYLEQPLPADELDGHAVLRRLHDTPIALDESLSTVAPERALASNAADVLVCKPMALGGPDRVRDLAARARDAGVAVVVTTTIDAVVARLGALHVAASLPGDRAHGLATASLLDADLAADPAPVREGRMRVPESPGLGIDADALFR</sequence>
<dbReference type="UniPathway" id="UPA00079"/>
<dbReference type="InterPro" id="IPR029065">
    <property type="entry name" value="Enolase_C-like"/>
</dbReference>
<dbReference type="EC" id="4.2.1.113" evidence="4"/>
<organism evidence="6 7">
    <name type="scientific">Haloferax volcanii (strain ATCC 29605 / DSM 3757 / JCM 8879 / NBRC 14742 / NCIMB 2012 / VKM B-1768 / DS2)</name>
    <name type="common">Halobacterium volcanii</name>
    <dbReference type="NCBI Taxonomy" id="309800"/>
    <lineage>
        <taxon>Archaea</taxon>
        <taxon>Methanobacteriati</taxon>
        <taxon>Methanobacteriota</taxon>
        <taxon>Stenosarchaea group</taxon>
        <taxon>Halobacteria</taxon>
        <taxon>Halobacteriales</taxon>
        <taxon>Haloferacaceae</taxon>
        <taxon>Haloferax</taxon>
    </lineage>
</organism>
<dbReference type="SFLD" id="SFLDS00001">
    <property type="entry name" value="Enolase"/>
    <property type="match status" value="1"/>
</dbReference>
<evidence type="ECO:0000313" key="6">
    <source>
        <dbReference type="EMBL" id="ELY28301.1"/>
    </source>
</evidence>
<dbReference type="SFLD" id="SFLDG00180">
    <property type="entry name" value="muconate_cycloisomerase"/>
    <property type="match status" value="1"/>
</dbReference>
<dbReference type="InterPro" id="IPR029017">
    <property type="entry name" value="Enolase-like_N"/>
</dbReference>
<dbReference type="HAMAP" id="MF_00470">
    <property type="entry name" value="MenC_1"/>
    <property type="match status" value="1"/>
</dbReference>
<keyword evidence="4" id="KW-0474">Menaquinone biosynthesis</keyword>
<dbReference type="SFLD" id="SFLDF00009">
    <property type="entry name" value="o-succinylbenzoate_synthase"/>
    <property type="match status" value="1"/>
</dbReference>
<dbReference type="InterPro" id="IPR036849">
    <property type="entry name" value="Enolase-like_C_sf"/>
</dbReference>
<feature type="binding site" evidence="4">
    <location>
        <position position="238"/>
    </location>
    <ligand>
        <name>Mg(2+)</name>
        <dbReference type="ChEBI" id="CHEBI:18420"/>
    </ligand>
</feature>
<dbReference type="SUPFAM" id="SSF51604">
    <property type="entry name" value="Enolase C-terminal domain-like"/>
    <property type="match status" value="1"/>
</dbReference>
<reference evidence="7" key="1">
    <citation type="submission" date="2012-11" db="EMBL/GenBank/DDBJ databases">
        <authorList>
            <person name="Becker E.A."/>
            <person name="Seitzer P."/>
            <person name="Tritt A."/>
            <person name="Larsen D."/>
            <person name="Yao A."/>
            <person name="Wu D."/>
            <person name="Darling A."/>
            <person name="Eisen J.A."/>
            <person name="Facciotti M.T."/>
        </authorList>
    </citation>
    <scope>NUCLEOTIDE SEQUENCE [LARGE SCALE GENOMIC DNA]</scope>
    <source>
        <strain evidence="7">ATCC 29605 / DSM 3757 / JCM 8879 / NBRC 14742 / NCIMB 2012 / VKM B-1768 / DS2</strain>
    </source>
</reference>
<dbReference type="Proteomes" id="UP000011532">
    <property type="component" value="Unassembled WGS sequence"/>
</dbReference>
<dbReference type="GO" id="GO:0000287">
    <property type="term" value="F:magnesium ion binding"/>
    <property type="evidence" value="ECO:0007669"/>
    <property type="project" value="UniProtKB-UniRule"/>
</dbReference>
<dbReference type="NCBIfam" id="TIGR01927">
    <property type="entry name" value="menC_gam_Gplu"/>
    <property type="match status" value="1"/>
</dbReference>
<accession>A0A384KRW8</accession>
<dbReference type="PANTHER" id="PTHR48073">
    <property type="entry name" value="O-SUCCINYLBENZOATE SYNTHASE-RELATED"/>
    <property type="match status" value="1"/>
</dbReference>
<evidence type="ECO:0000259" key="5">
    <source>
        <dbReference type="SMART" id="SM00922"/>
    </source>
</evidence>
<proteinExistence type="inferred from homology"/>
<dbReference type="InterPro" id="IPR013342">
    <property type="entry name" value="Mandelate_racemase_C"/>
</dbReference>
<dbReference type="GO" id="GO:0016853">
    <property type="term" value="F:isomerase activity"/>
    <property type="evidence" value="ECO:0007669"/>
    <property type="project" value="UniProtKB-KW"/>
</dbReference>
<name>A0A384KRW8_HALVD</name>
<evidence type="ECO:0000256" key="2">
    <source>
        <dbReference type="ARBA" id="ARBA00022842"/>
    </source>
</evidence>
<dbReference type="CDD" id="cd03320">
    <property type="entry name" value="OSBS"/>
    <property type="match status" value="1"/>
</dbReference>
<feature type="active site" description="Proton acceptor" evidence="4">
    <location>
        <position position="261"/>
    </location>
</feature>
<comment type="pathway">
    <text evidence="4">Quinol/quinone metabolism; 1,4-dihydroxy-2-naphthoate biosynthesis; 1,4-dihydroxy-2-naphthoate from chorismate: step 4/7.</text>
</comment>
<dbReference type="Pfam" id="PF13378">
    <property type="entry name" value="MR_MLE_C"/>
    <property type="match status" value="1"/>
</dbReference>
<reference evidence="6 7" key="2">
    <citation type="journal article" date="2014" name="PLoS Genet.">
        <title>Phylogenetically driven sequencing of extremely halophilic archaea reveals strategies for static and dynamic osmo-response.</title>
        <authorList>
            <person name="Becker E.A."/>
            <person name="Seitzer P.M."/>
            <person name="Tritt A."/>
            <person name="Larsen D."/>
            <person name="Krusor M."/>
            <person name="Yao A.I."/>
            <person name="Wu D."/>
            <person name="Madern D."/>
            <person name="Eisen J.A."/>
            <person name="Darling A.E."/>
            <person name="Facciotti M.T."/>
        </authorList>
    </citation>
    <scope>NUCLEOTIDE SEQUENCE [LARGE SCALE GENOMIC DNA]</scope>
    <source>
        <strain evidence="7">ATCC 29605 / DSM 3757 / JCM 8879 / NBRC 14742 / NCIMB 2012 / VKM B-1768 / DS2</strain>
    </source>
</reference>
<keyword evidence="2 4" id="KW-0460">Magnesium</keyword>
<dbReference type="AlphaFoldDB" id="A0A384KRW8"/>
<gene>
    <name evidence="4" type="primary">menC</name>
    <name evidence="6" type="ORF">C498_11426</name>
</gene>
<comment type="function">
    <text evidence="4">Converts 2-succinyl-6-hydroxy-2,4-cyclohexadiene-1-carboxylate (SHCHC) to 2-succinylbenzoate (OSB).</text>
</comment>
<dbReference type="Gene3D" id="3.20.20.120">
    <property type="entry name" value="Enolase-like C-terminal domain"/>
    <property type="match status" value="1"/>
</dbReference>